<dbReference type="Gene3D" id="3.40.640.10">
    <property type="entry name" value="Type I PLP-dependent aspartate aminotransferase-like (Major domain)"/>
    <property type="match status" value="1"/>
</dbReference>
<gene>
    <name evidence="16" type="ORF">RHSIM_Rhsim12G0188700</name>
</gene>
<evidence type="ECO:0000313" key="17">
    <source>
        <dbReference type="Proteomes" id="UP000626092"/>
    </source>
</evidence>
<keyword evidence="11" id="KW-0809">Transit peptide</keyword>
<keyword evidence="6" id="KW-0055">Arginine biosynthesis</keyword>
<dbReference type="GO" id="GO:0030170">
    <property type="term" value="F:pyridoxal phosphate binding"/>
    <property type="evidence" value="ECO:0007669"/>
    <property type="project" value="InterPro"/>
</dbReference>
<evidence type="ECO:0000256" key="3">
    <source>
        <dbReference type="ARBA" id="ARBA00005024"/>
    </source>
</evidence>
<accession>A0A834G0K1</accession>
<dbReference type="AlphaFoldDB" id="A0A834G0K1"/>
<dbReference type="PIRSF" id="PIRSF000521">
    <property type="entry name" value="Transaminase_4ab_Lys_Orn"/>
    <property type="match status" value="1"/>
</dbReference>
<evidence type="ECO:0000256" key="11">
    <source>
        <dbReference type="ARBA" id="ARBA00022946"/>
    </source>
</evidence>
<dbReference type="InterPro" id="IPR015421">
    <property type="entry name" value="PyrdxlP-dep_Trfase_major"/>
</dbReference>
<evidence type="ECO:0000256" key="5">
    <source>
        <dbReference type="ARBA" id="ARBA00012919"/>
    </source>
</evidence>
<dbReference type="PANTHER" id="PTHR11986">
    <property type="entry name" value="AMINOTRANSFERASE CLASS III"/>
    <property type="match status" value="1"/>
</dbReference>
<keyword evidence="8" id="KW-0028">Amino-acid biosynthesis</keyword>
<evidence type="ECO:0000256" key="15">
    <source>
        <dbReference type="RuleBase" id="RU003560"/>
    </source>
</evidence>
<keyword evidence="10 15" id="KW-0663">Pyridoxal phosphate</keyword>
<evidence type="ECO:0000256" key="12">
    <source>
        <dbReference type="ARBA" id="ARBA00023128"/>
    </source>
</evidence>
<evidence type="ECO:0000256" key="14">
    <source>
        <dbReference type="ARBA" id="ARBA00078458"/>
    </source>
</evidence>
<dbReference type="InterPro" id="IPR004636">
    <property type="entry name" value="AcOrn/SuccOrn_fam"/>
</dbReference>
<dbReference type="GO" id="GO:0006526">
    <property type="term" value="P:L-arginine biosynthetic process"/>
    <property type="evidence" value="ECO:0007669"/>
    <property type="project" value="UniProtKB-UniPathway"/>
</dbReference>
<proteinExistence type="inferred from homology"/>
<dbReference type="NCBIfam" id="NF002325">
    <property type="entry name" value="PRK01278.1"/>
    <property type="match status" value="1"/>
</dbReference>
<evidence type="ECO:0000256" key="4">
    <source>
        <dbReference type="ARBA" id="ARBA00008954"/>
    </source>
</evidence>
<dbReference type="SUPFAM" id="SSF53383">
    <property type="entry name" value="PLP-dependent transferases"/>
    <property type="match status" value="1"/>
</dbReference>
<comment type="similarity">
    <text evidence="4 15">Belongs to the class-III pyridoxal-phosphate-dependent aminotransferase family.</text>
</comment>
<dbReference type="PROSITE" id="PS00600">
    <property type="entry name" value="AA_TRANSFER_CLASS_3"/>
    <property type="match status" value="1"/>
</dbReference>
<dbReference type="GO" id="GO:0003992">
    <property type="term" value="F:N2-acetyl-L-ornithine:2-oxoglutarate 5-aminotransferase activity"/>
    <property type="evidence" value="ECO:0007669"/>
    <property type="project" value="UniProtKB-EC"/>
</dbReference>
<keyword evidence="12" id="KW-0496">Mitochondrion</keyword>
<dbReference type="InterPro" id="IPR050103">
    <property type="entry name" value="Class-III_PLP-dep_AT"/>
</dbReference>
<evidence type="ECO:0000256" key="13">
    <source>
        <dbReference type="ARBA" id="ARBA00050813"/>
    </source>
</evidence>
<dbReference type="InterPro" id="IPR005814">
    <property type="entry name" value="Aminotrans_3"/>
</dbReference>
<dbReference type="InterPro" id="IPR015424">
    <property type="entry name" value="PyrdxlP-dep_Trfase"/>
</dbReference>
<reference evidence="16" key="1">
    <citation type="submission" date="2019-11" db="EMBL/GenBank/DDBJ databases">
        <authorList>
            <person name="Liu Y."/>
            <person name="Hou J."/>
            <person name="Li T.-Q."/>
            <person name="Guan C.-H."/>
            <person name="Wu X."/>
            <person name="Wu H.-Z."/>
            <person name="Ling F."/>
            <person name="Zhang R."/>
            <person name="Shi X.-G."/>
            <person name="Ren J.-P."/>
            <person name="Chen E.-F."/>
            <person name="Sun J.-M."/>
        </authorList>
    </citation>
    <scope>NUCLEOTIDE SEQUENCE</scope>
    <source>
        <strain evidence="16">Adult_tree_wgs_1</strain>
        <tissue evidence="16">Leaves</tissue>
    </source>
</reference>
<keyword evidence="17" id="KW-1185">Reference proteome</keyword>
<dbReference type="FunFam" id="3.40.640.10:FF:000280">
    <property type="entry name" value="Acetylornithine aminotransferase, mitochondrial"/>
    <property type="match status" value="1"/>
</dbReference>
<dbReference type="Pfam" id="PF00202">
    <property type="entry name" value="Aminotran_3"/>
    <property type="match status" value="1"/>
</dbReference>
<organism evidence="16 17">
    <name type="scientific">Rhododendron simsii</name>
    <name type="common">Sims's rhododendron</name>
    <dbReference type="NCBI Taxonomy" id="118357"/>
    <lineage>
        <taxon>Eukaryota</taxon>
        <taxon>Viridiplantae</taxon>
        <taxon>Streptophyta</taxon>
        <taxon>Embryophyta</taxon>
        <taxon>Tracheophyta</taxon>
        <taxon>Spermatophyta</taxon>
        <taxon>Magnoliopsida</taxon>
        <taxon>eudicotyledons</taxon>
        <taxon>Gunneridae</taxon>
        <taxon>Pentapetalae</taxon>
        <taxon>asterids</taxon>
        <taxon>Ericales</taxon>
        <taxon>Ericaceae</taxon>
        <taxon>Ericoideae</taxon>
        <taxon>Rhodoreae</taxon>
        <taxon>Rhododendron</taxon>
    </lineage>
</organism>
<dbReference type="InterPro" id="IPR049704">
    <property type="entry name" value="Aminotrans_3_PPA_site"/>
</dbReference>
<comment type="pathway">
    <text evidence="3">Amino-acid biosynthesis; L-arginine biosynthesis; N(2)-acetyl-L-ornithine from L-glutamate: step 4/4.</text>
</comment>
<comment type="catalytic activity">
    <reaction evidence="13">
        <text>N(2)-acetyl-L-ornithine + 2-oxoglutarate = N-acetyl-L-glutamate 5-semialdehyde + L-glutamate</text>
        <dbReference type="Rhea" id="RHEA:18049"/>
        <dbReference type="ChEBI" id="CHEBI:16810"/>
        <dbReference type="ChEBI" id="CHEBI:29123"/>
        <dbReference type="ChEBI" id="CHEBI:29985"/>
        <dbReference type="ChEBI" id="CHEBI:57805"/>
        <dbReference type="EC" id="2.6.1.11"/>
    </reaction>
</comment>
<evidence type="ECO:0000256" key="8">
    <source>
        <dbReference type="ARBA" id="ARBA00022605"/>
    </source>
</evidence>
<dbReference type="GO" id="GO:0005739">
    <property type="term" value="C:mitochondrion"/>
    <property type="evidence" value="ECO:0007669"/>
    <property type="project" value="UniProtKB-SubCell"/>
</dbReference>
<evidence type="ECO:0000256" key="6">
    <source>
        <dbReference type="ARBA" id="ARBA00022571"/>
    </source>
</evidence>
<dbReference type="GO" id="GO:0042802">
    <property type="term" value="F:identical protein binding"/>
    <property type="evidence" value="ECO:0007669"/>
    <property type="project" value="TreeGrafter"/>
</dbReference>
<dbReference type="InterPro" id="IPR015422">
    <property type="entry name" value="PyrdxlP-dep_Trfase_small"/>
</dbReference>
<comment type="cofactor">
    <cofactor evidence="1">
        <name>pyridoxal 5'-phosphate</name>
        <dbReference type="ChEBI" id="CHEBI:597326"/>
    </cofactor>
</comment>
<sequence length="456" mass="48430">MSSVHLFLNNSIISPAAAAGIRRRRIPFPGRVIACATLDVRPPGLTAAATEAAAVMAAEARVLVGTYARAPAVLVSGKGCKLYDVEGREYLDMTSGIAVNALGHGDPDWVRAVTEQANVLAHVSNVYYSVPQVELAKRLVDSSFADRVFFSNSGTEANEAAIKFARKFQKFSNPDVKQPPVEFISFSNSFHGRTMGAVALTSKEQYRTPFEPVMPGVTFLEYGNIQAAVELIRTGKIAAVFVEPIQGEGGIYTATKAFLQALRSACDDAGSLLVYDEVQCGLGRTGLLWAYEAYGVFPDIMTLAKPLAGGLPIGAVLLTERVASAIKYGDHGSTFAGGPLICTAAIAVLDKISKPEFLASVSKKGKYFKEILIQKLGGNSHVREVRGTGLIIGVELDVSASALVDACRNSGLLILTAGKGNVVRLVPPLVISEGELDRAAEILLECLPVLDQSNSK</sequence>
<dbReference type="NCBIfam" id="TIGR00707">
    <property type="entry name" value="argD"/>
    <property type="match status" value="1"/>
</dbReference>
<evidence type="ECO:0000256" key="1">
    <source>
        <dbReference type="ARBA" id="ARBA00001933"/>
    </source>
</evidence>
<evidence type="ECO:0000256" key="10">
    <source>
        <dbReference type="ARBA" id="ARBA00022898"/>
    </source>
</evidence>
<comment type="caution">
    <text evidence="16">The sequence shown here is derived from an EMBL/GenBank/DDBJ whole genome shotgun (WGS) entry which is preliminary data.</text>
</comment>
<dbReference type="GO" id="GO:0009570">
    <property type="term" value="C:chloroplast stroma"/>
    <property type="evidence" value="ECO:0007669"/>
    <property type="project" value="TreeGrafter"/>
</dbReference>
<dbReference type="Proteomes" id="UP000626092">
    <property type="component" value="Unassembled WGS sequence"/>
</dbReference>
<dbReference type="UniPathway" id="UPA00068">
    <property type="reaction ID" value="UER00109"/>
</dbReference>
<evidence type="ECO:0000256" key="9">
    <source>
        <dbReference type="ARBA" id="ARBA00022679"/>
    </source>
</evidence>
<dbReference type="EMBL" id="WJXA01000012">
    <property type="protein sequence ID" value="KAF7123207.1"/>
    <property type="molecule type" value="Genomic_DNA"/>
</dbReference>
<name>A0A834G0K1_RHOSS</name>
<protein>
    <recommendedName>
        <fullName evidence="5">acetylornithine transaminase</fullName>
        <ecNumber evidence="5">2.6.1.11</ecNumber>
    </recommendedName>
    <alternativeName>
        <fullName evidence="14">Acetylornithine transaminase</fullName>
    </alternativeName>
</protein>
<dbReference type="Gene3D" id="3.90.1150.10">
    <property type="entry name" value="Aspartate Aminotransferase, domain 1"/>
    <property type="match status" value="1"/>
</dbReference>
<keyword evidence="7" id="KW-0032">Aminotransferase</keyword>
<dbReference type="CDD" id="cd00610">
    <property type="entry name" value="OAT_like"/>
    <property type="match status" value="1"/>
</dbReference>
<dbReference type="EC" id="2.6.1.11" evidence="5"/>
<keyword evidence="9" id="KW-0808">Transferase</keyword>
<dbReference type="HAMAP" id="MF_01107">
    <property type="entry name" value="ArgD_aminotrans_3"/>
    <property type="match status" value="1"/>
</dbReference>
<comment type="subcellular location">
    <subcellularLocation>
        <location evidence="2">Mitochondrion</location>
    </subcellularLocation>
</comment>
<evidence type="ECO:0000313" key="16">
    <source>
        <dbReference type="EMBL" id="KAF7123207.1"/>
    </source>
</evidence>
<dbReference type="OrthoDB" id="5419315at2759"/>
<evidence type="ECO:0000256" key="7">
    <source>
        <dbReference type="ARBA" id="ARBA00022576"/>
    </source>
</evidence>
<dbReference type="PANTHER" id="PTHR11986:SF79">
    <property type="entry name" value="ACETYLORNITHINE AMINOTRANSFERASE, MITOCHONDRIAL"/>
    <property type="match status" value="1"/>
</dbReference>
<evidence type="ECO:0000256" key="2">
    <source>
        <dbReference type="ARBA" id="ARBA00004173"/>
    </source>
</evidence>